<organism evidence="2 3">
    <name type="scientific">Leucobacter chromiireducens subsp. solipictus</name>
    <dbReference type="NCBI Taxonomy" id="398235"/>
    <lineage>
        <taxon>Bacteria</taxon>
        <taxon>Bacillati</taxon>
        <taxon>Actinomycetota</taxon>
        <taxon>Actinomycetes</taxon>
        <taxon>Micrococcales</taxon>
        <taxon>Microbacteriaceae</taxon>
        <taxon>Leucobacter</taxon>
    </lineage>
</organism>
<dbReference type="GO" id="GO:0008168">
    <property type="term" value="F:methyltransferase activity"/>
    <property type="evidence" value="ECO:0007669"/>
    <property type="project" value="UniProtKB-KW"/>
</dbReference>
<proteinExistence type="predicted"/>
<dbReference type="Gene3D" id="3.40.50.150">
    <property type="entry name" value="Vaccinia Virus protein VP39"/>
    <property type="match status" value="1"/>
</dbReference>
<dbReference type="PANTHER" id="PTHR13627:SF31">
    <property type="entry name" value="RIBITOL 5-PHOSPHATE TRANSFERASE FKRP"/>
    <property type="match status" value="1"/>
</dbReference>
<keyword evidence="2" id="KW-0489">Methyltransferase</keyword>
<feature type="domain" description="Methyltransferase" evidence="1">
    <location>
        <begin position="344"/>
        <end position="450"/>
    </location>
</feature>
<name>A0ABS1SGX8_9MICO</name>
<evidence type="ECO:0000313" key="3">
    <source>
        <dbReference type="Proteomes" id="UP001645859"/>
    </source>
</evidence>
<gene>
    <name evidence="2" type="ORF">D3230_11060</name>
</gene>
<dbReference type="SUPFAM" id="SSF53335">
    <property type="entry name" value="S-adenosyl-L-methionine-dependent methyltransferases"/>
    <property type="match status" value="1"/>
</dbReference>
<sequence length="533" mass="58449">MQPFVTPSALALPSLPPGTVSIDLRFDGQRVWSIDVRSRPSDALRFPWPAALLPYLVGSTRLSVHDSATGSELGSVEVEFSDAPTRVSVVDASGTPLVVNKWGRLGTALETMGAAAQRRIIDRAASIVSELTTLGLRPFIVGGTLLGAVRSGALLPHDDDADIAYLSEYTSPVDVAREGFRVGAQLTAAGHEIRRHSATHLQLLFRDASGEIVHYIDVFSAFFTADGKINQPFHVRGNMRENQILPFRAVDIDGTMFPAPADPAHWLTINYDANWRTPIPGYVLETPPETRRRFDNWFGAFNLHREYWDEHFADPERPEPAGRAWDLGAAWILDQQHELHARQVIDLGCGDGALSHALAAREPTRRVLGLDYCDRALARAESRGTAFPDSADRVSFRHANLYRLTSLSVPQEAGFAGAFDVVANHVLEQIGDHGREHAWRLIRMAVRSGGSARFTFHAHHAADVRFEDPSGWHLEQHALEREAARFGLSLAFTTLARATGTVPGRRPTGVTVTLADSPATRGLAPDFSQRSAP</sequence>
<accession>A0ABS1SGX8</accession>
<keyword evidence="2" id="KW-0808">Transferase</keyword>
<keyword evidence="3" id="KW-1185">Reference proteome</keyword>
<dbReference type="Pfam" id="PF13649">
    <property type="entry name" value="Methyltransf_25"/>
    <property type="match status" value="1"/>
</dbReference>
<dbReference type="EMBL" id="QYAC01000005">
    <property type="protein sequence ID" value="MBL3679819.1"/>
    <property type="molecule type" value="Genomic_DNA"/>
</dbReference>
<dbReference type="InterPro" id="IPR029063">
    <property type="entry name" value="SAM-dependent_MTases_sf"/>
</dbReference>
<dbReference type="CDD" id="cd02440">
    <property type="entry name" value="AdoMet_MTases"/>
    <property type="match status" value="1"/>
</dbReference>
<comment type="caution">
    <text evidence="2">The sequence shown here is derived from an EMBL/GenBank/DDBJ whole genome shotgun (WGS) entry which is preliminary data.</text>
</comment>
<dbReference type="PANTHER" id="PTHR13627">
    <property type="entry name" value="FUKUTIN RELATED PROTEIN"/>
    <property type="match status" value="1"/>
</dbReference>
<dbReference type="Proteomes" id="UP001645859">
    <property type="component" value="Unassembled WGS sequence"/>
</dbReference>
<dbReference type="GO" id="GO:0032259">
    <property type="term" value="P:methylation"/>
    <property type="evidence" value="ECO:0007669"/>
    <property type="project" value="UniProtKB-KW"/>
</dbReference>
<protein>
    <submittedName>
        <fullName evidence="2">Methyltransferase domain-containing protein</fullName>
    </submittedName>
</protein>
<dbReference type="RefSeq" id="WP_202345088.1">
    <property type="nucleotide sequence ID" value="NZ_BAAAPI010000003.1"/>
</dbReference>
<dbReference type="InterPro" id="IPR041698">
    <property type="entry name" value="Methyltransf_25"/>
</dbReference>
<dbReference type="InterPro" id="IPR052613">
    <property type="entry name" value="LicD_transferase"/>
</dbReference>
<reference evidence="2 3" key="1">
    <citation type="submission" date="2018-09" db="EMBL/GenBank/DDBJ databases">
        <title>Comparative genomics of Leucobacter spp.</title>
        <authorList>
            <person name="Reis A.C."/>
            <person name="Kolvenbach B.A."/>
            <person name="Corvini P.F.X."/>
            <person name="Nunes O.C."/>
        </authorList>
    </citation>
    <scope>NUCLEOTIDE SEQUENCE [LARGE SCALE GENOMIC DNA]</scope>
    <source>
        <strain evidence="2 3">TAN 31504</strain>
    </source>
</reference>
<evidence type="ECO:0000259" key="1">
    <source>
        <dbReference type="Pfam" id="PF13649"/>
    </source>
</evidence>
<evidence type="ECO:0000313" key="2">
    <source>
        <dbReference type="EMBL" id="MBL3679819.1"/>
    </source>
</evidence>